<evidence type="ECO:0000256" key="11">
    <source>
        <dbReference type="ARBA" id="ARBA00047287"/>
    </source>
</evidence>
<evidence type="ECO:0000256" key="8">
    <source>
        <dbReference type="ARBA" id="ARBA00023027"/>
    </source>
</evidence>
<evidence type="ECO:0000256" key="17">
    <source>
        <dbReference type="SAM" id="MobiDB-lite"/>
    </source>
</evidence>
<dbReference type="InterPro" id="IPR013785">
    <property type="entry name" value="Aldolase_TIM"/>
</dbReference>
<dbReference type="EMBL" id="SPNW01000020">
    <property type="protein sequence ID" value="TIA90290.1"/>
    <property type="molecule type" value="Genomic_DNA"/>
</dbReference>
<feature type="domain" description="DUS-like FMN-binding" evidence="18">
    <location>
        <begin position="27"/>
        <end position="296"/>
    </location>
</feature>
<evidence type="ECO:0000256" key="15">
    <source>
        <dbReference type="ARBA" id="ARBA00049447"/>
    </source>
</evidence>
<proteinExistence type="inferred from homology"/>
<dbReference type="Gene3D" id="3.20.20.70">
    <property type="entry name" value="Aldolase class I"/>
    <property type="match status" value="1"/>
</dbReference>
<evidence type="ECO:0000256" key="5">
    <source>
        <dbReference type="ARBA" id="ARBA00022694"/>
    </source>
</evidence>
<evidence type="ECO:0000313" key="19">
    <source>
        <dbReference type="EMBL" id="TIA90290.1"/>
    </source>
</evidence>
<keyword evidence="4" id="KW-0507">mRNA processing</keyword>
<keyword evidence="3" id="KW-0288">FMN</keyword>
<dbReference type="CDD" id="cd02801">
    <property type="entry name" value="DUS_like_FMN"/>
    <property type="match status" value="1"/>
</dbReference>
<reference evidence="19 20" key="1">
    <citation type="submission" date="2019-03" db="EMBL/GenBank/DDBJ databases">
        <title>Sequencing 23 genomes of Wallemia ichthyophaga.</title>
        <authorList>
            <person name="Gostincar C."/>
        </authorList>
    </citation>
    <scope>NUCLEOTIDE SEQUENCE [LARGE SCALE GENOMIC DNA]</scope>
    <source>
        <strain evidence="19 20">EXF-5753</strain>
    </source>
</reference>
<feature type="compositionally biased region" description="Basic residues" evidence="17">
    <location>
        <begin position="455"/>
        <end position="467"/>
    </location>
</feature>
<comment type="catalytic activity">
    <reaction evidence="12">
        <text>5,6-dihydrouridine(16) in tRNA + NADP(+) = uridine(16) in tRNA + NADPH + H(+)</text>
        <dbReference type="Rhea" id="RHEA:53376"/>
        <dbReference type="Rhea" id="RHEA-COMP:13543"/>
        <dbReference type="Rhea" id="RHEA-COMP:13544"/>
        <dbReference type="ChEBI" id="CHEBI:15378"/>
        <dbReference type="ChEBI" id="CHEBI:57783"/>
        <dbReference type="ChEBI" id="CHEBI:58349"/>
        <dbReference type="ChEBI" id="CHEBI:65315"/>
        <dbReference type="ChEBI" id="CHEBI:74443"/>
        <dbReference type="EC" id="1.3.1.88"/>
    </reaction>
    <physiologicalReaction direction="right-to-left" evidence="12">
        <dbReference type="Rhea" id="RHEA:53378"/>
    </physiologicalReaction>
</comment>
<accession>A0A4T0FPY6</accession>
<dbReference type="Proteomes" id="UP000310189">
    <property type="component" value="Unassembled WGS sequence"/>
</dbReference>
<evidence type="ECO:0000256" key="10">
    <source>
        <dbReference type="ARBA" id="ARBA00038890"/>
    </source>
</evidence>
<name>A0A4T0FPY6_9BASI</name>
<evidence type="ECO:0000256" key="2">
    <source>
        <dbReference type="ARBA" id="ARBA00022630"/>
    </source>
</evidence>
<keyword evidence="20" id="KW-1185">Reference proteome</keyword>
<dbReference type="AlphaFoldDB" id="A0A4T0FPY6"/>
<sequence>MSVDQAKGGKLAGWDLYEALGKPQKIVAPMVDQSELAWRILSRRYGAELVYTPMINARQYSQLQTDSAKKGWFDKVNNEEGLDGLDRPLIVQFAANDPQMLLDCAKDLEGRCDAVDLNLGCPQHIARRGRYGSWLQDEWDLVYNLINTLHQNLEHTPVTAKFRVFDDVQRTVEYAQLLERAGAQILSVHGRTREMKGQQTGLADWDKIKAVKDAVKVPVFANGNILYHEDVERCLKATGCDGIMSAEGNLYNPAIFSDKVSHPSVIKLAREYLDIVNSLKTETAISSQKAHLFKIFKPCLSRWPDLRERLGRGNDKEWPGIVAEFEKRIIADEAFVEGDELSNIAQLDENGYRQVPFFYAQPYMRPVNVNETDLSNVRDNELTKSEQENSIPQRELLVKKEIINCTGEGCASAAFGKCLRKACLSCCRSMGNKIGCEEHEGKLNKRKQLKEEKKQNHRERKKSKLGN</sequence>
<dbReference type="SUPFAM" id="SSF51395">
    <property type="entry name" value="FMN-linked oxidoreductases"/>
    <property type="match status" value="1"/>
</dbReference>
<dbReference type="PROSITE" id="PS01136">
    <property type="entry name" value="UPF0034"/>
    <property type="match status" value="1"/>
</dbReference>
<evidence type="ECO:0000256" key="1">
    <source>
        <dbReference type="ARBA" id="ARBA00001917"/>
    </source>
</evidence>
<keyword evidence="2" id="KW-0285">Flavoprotein</keyword>
<dbReference type="Pfam" id="PF01207">
    <property type="entry name" value="Dus"/>
    <property type="match status" value="1"/>
</dbReference>
<dbReference type="InterPro" id="IPR035587">
    <property type="entry name" value="DUS-like_FMN-bd"/>
</dbReference>
<feature type="region of interest" description="Disordered" evidence="17">
    <location>
        <begin position="447"/>
        <end position="467"/>
    </location>
</feature>
<keyword evidence="5" id="KW-0819">tRNA processing</keyword>
<evidence type="ECO:0000256" key="16">
    <source>
        <dbReference type="ARBA" id="ARBA00049467"/>
    </source>
</evidence>
<dbReference type="GO" id="GO:0050660">
    <property type="term" value="F:flavin adenine dinucleotide binding"/>
    <property type="evidence" value="ECO:0007669"/>
    <property type="project" value="InterPro"/>
</dbReference>
<comment type="caution">
    <text evidence="19">The sequence shown here is derived from an EMBL/GenBank/DDBJ whole genome shotgun (WGS) entry which is preliminary data.</text>
</comment>
<evidence type="ECO:0000256" key="9">
    <source>
        <dbReference type="ARBA" id="ARBA00038313"/>
    </source>
</evidence>
<evidence type="ECO:0000313" key="20">
    <source>
        <dbReference type="Proteomes" id="UP000310189"/>
    </source>
</evidence>
<evidence type="ECO:0000256" key="7">
    <source>
        <dbReference type="ARBA" id="ARBA00023002"/>
    </source>
</evidence>
<organism evidence="19 20">
    <name type="scientific">Wallemia hederae</name>
    <dbReference type="NCBI Taxonomy" id="1540922"/>
    <lineage>
        <taxon>Eukaryota</taxon>
        <taxon>Fungi</taxon>
        <taxon>Dikarya</taxon>
        <taxon>Basidiomycota</taxon>
        <taxon>Wallemiomycotina</taxon>
        <taxon>Wallemiomycetes</taxon>
        <taxon>Wallemiales</taxon>
        <taxon>Wallemiaceae</taxon>
        <taxon>Wallemia</taxon>
    </lineage>
</organism>
<dbReference type="OrthoDB" id="272303at2759"/>
<dbReference type="PANTHER" id="PTHR11082">
    <property type="entry name" value="TRNA-DIHYDROURIDINE SYNTHASE"/>
    <property type="match status" value="1"/>
</dbReference>
<comment type="catalytic activity">
    <reaction evidence="16">
        <text>5,6-dihydrouridine(17) in tRNA + NADP(+) = uridine(17) in tRNA + NADPH + H(+)</text>
        <dbReference type="Rhea" id="RHEA:53368"/>
        <dbReference type="Rhea" id="RHEA-COMP:13541"/>
        <dbReference type="Rhea" id="RHEA-COMP:13542"/>
        <dbReference type="ChEBI" id="CHEBI:15378"/>
        <dbReference type="ChEBI" id="CHEBI:57783"/>
        <dbReference type="ChEBI" id="CHEBI:58349"/>
        <dbReference type="ChEBI" id="CHEBI:65315"/>
        <dbReference type="ChEBI" id="CHEBI:74443"/>
        <dbReference type="EC" id="1.3.1.88"/>
    </reaction>
    <physiologicalReaction direction="right-to-left" evidence="16">
        <dbReference type="Rhea" id="RHEA:53370"/>
    </physiologicalReaction>
</comment>
<comment type="catalytic activity">
    <reaction evidence="13">
        <text>a 5,6-dihydrouridine in mRNA + NAD(+) = a uridine in mRNA + NADH + H(+)</text>
        <dbReference type="Rhea" id="RHEA:69851"/>
        <dbReference type="Rhea" id="RHEA-COMP:14658"/>
        <dbReference type="Rhea" id="RHEA-COMP:17789"/>
        <dbReference type="ChEBI" id="CHEBI:15378"/>
        <dbReference type="ChEBI" id="CHEBI:57540"/>
        <dbReference type="ChEBI" id="CHEBI:57945"/>
        <dbReference type="ChEBI" id="CHEBI:65315"/>
        <dbReference type="ChEBI" id="CHEBI:74443"/>
    </reaction>
    <physiologicalReaction direction="right-to-left" evidence="13">
        <dbReference type="Rhea" id="RHEA:69853"/>
    </physiologicalReaction>
</comment>
<evidence type="ECO:0000256" key="4">
    <source>
        <dbReference type="ARBA" id="ARBA00022664"/>
    </source>
</evidence>
<dbReference type="GO" id="GO:0017150">
    <property type="term" value="F:tRNA dihydrouridine synthase activity"/>
    <property type="evidence" value="ECO:0007669"/>
    <property type="project" value="InterPro"/>
</dbReference>
<comment type="similarity">
    <text evidence="9">Belongs to the Dus family. Dus1 subfamily.</text>
</comment>
<comment type="catalytic activity">
    <reaction evidence="15">
        <text>a 5,6-dihydrouridine in mRNA + NADP(+) = a uridine in mRNA + NADPH + H(+)</text>
        <dbReference type="Rhea" id="RHEA:69855"/>
        <dbReference type="Rhea" id="RHEA-COMP:14658"/>
        <dbReference type="Rhea" id="RHEA-COMP:17789"/>
        <dbReference type="ChEBI" id="CHEBI:15378"/>
        <dbReference type="ChEBI" id="CHEBI:57783"/>
        <dbReference type="ChEBI" id="CHEBI:58349"/>
        <dbReference type="ChEBI" id="CHEBI:65315"/>
        <dbReference type="ChEBI" id="CHEBI:74443"/>
    </reaction>
    <physiologicalReaction direction="right-to-left" evidence="15">
        <dbReference type="Rhea" id="RHEA:69857"/>
    </physiologicalReaction>
</comment>
<protein>
    <recommendedName>
        <fullName evidence="10">tRNA-dihydrouridine(16/17) synthase [NAD(P)(+)]</fullName>
        <ecNumber evidence="10">1.3.1.88</ecNumber>
    </recommendedName>
</protein>
<dbReference type="InterPro" id="IPR018517">
    <property type="entry name" value="tRNA_hU_synthase_CS"/>
</dbReference>
<evidence type="ECO:0000256" key="12">
    <source>
        <dbReference type="ARBA" id="ARBA00047652"/>
    </source>
</evidence>
<evidence type="ECO:0000256" key="6">
    <source>
        <dbReference type="ARBA" id="ARBA00022857"/>
    </source>
</evidence>
<evidence type="ECO:0000256" key="3">
    <source>
        <dbReference type="ARBA" id="ARBA00022643"/>
    </source>
</evidence>
<gene>
    <name evidence="19" type="ORF">E3P99_01604</name>
</gene>
<evidence type="ECO:0000256" key="14">
    <source>
        <dbReference type="ARBA" id="ARBA00048934"/>
    </source>
</evidence>
<evidence type="ECO:0000256" key="13">
    <source>
        <dbReference type="ARBA" id="ARBA00048342"/>
    </source>
</evidence>
<keyword evidence="6" id="KW-0521">NADP</keyword>
<comment type="catalytic activity">
    <reaction evidence="11">
        <text>5,6-dihydrouridine(17) in tRNA + NAD(+) = uridine(17) in tRNA + NADH + H(+)</text>
        <dbReference type="Rhea" id="RHEA:53372"/>
        <dbReference type="Rhea" id="RHEA-COMP:13541"/>
        <dbReference type="Rhea" id="RHEA-COMP:13542"/>
        <dbReference type="ChEBI" id="CHEBI:15378"/>
        <dbReference type="ChEBI" id="CHEBI:57540"/>
        <dbReference type="ChEBI" id="CHEBI:57945"/>
        <dbReference type="ChEBI" id="CHEBI:65315"/>
        <dbReference type="ChEBI" id="CHEBI:74443"/>
        <dbReference type="EC" id="1.3.1.88"/>
    </reaction>
    <physiologicalReaction direction="right-to-left" evidence="11">
        <dbReference type="Rhea" id="RHEA:53374"/>
    </physiologicalReaction>
</comment>
<comment type="cofactor">
    <cofactor evidence="1">
        <name>FMN</name>
        <dbReference type="ChEBI" id="CHEBI:58210"/>
    </cofactor>
</comment>
<keyword evidence="7" id="KW-0560">Oxidoreductase</keyword>
<dbReference type="PANTHER" id="PTHR11082:SF5">
    <property type="entry name" value="TRNA-DIHYDROURIDINE(16_17) SYNTHASE [NAD(P)(+)]-LIKE"/>
    <property type="match status" value="1"/>
</dbReference>
<evidence type="ECO:0000259" key="18">
    <source>
        <dbReference type="Pfam" id="PF01207"/>
    </source>
</evidence>
<dbReference type="EC" id="1.3.1.88" evidence="10"/>
<keyword evidence="8" id="KW-0520">NAD</keyword>
<dbReference type="GO" id="GO:0006397">
    <property type="term" value="P:mRNA processing"/>
    <property type="evidence" value="ECO:0007669"/>
    <property type="project" value="UniProtKB-KW"/>
</dbReference>
<comment type="catalytic activity">
    <reaction evidence="14">
        <text>5,6-dihydrouridine(16) in tRNA + NAD(+) = uridine(16) in tRNA + NADH + H(+)</text>
        <dbReference type="Rhea" id="RHEA:53380"/>
        <dbReference type="Rhea" id="RHEA-COMP:13543"/>
        <dbReference type="Rhea" id="RHEA-COMP:13544"/>
        <dbReference type="ChEBI" id="CHEBI:15378"/>
        <dbReference type="ChEBI" id="CHEBI:57540"/>
        <dbReference type="ChEBI" id="CHEBI:57945"/>
        <dbReference type="ChEBI" id="CHEBI:65315"/>
        <dbReference type="ChEBI" id="CHEBI:74443"/>
        <dbReference type="EC" id="1.3.1.88"/>
    </reaction>
    <physiologicalReaction direction="right-to-left" evidence="14">
        <dbReference type="Rhea" id="RHEA:53382"/>
    </physiologicalReaction>
</comment>